<protein>
    <submittedName>
        <fullName evidence="1">Uncharacterized protein</fullName>
    </submittedName>
</protein>
<comment type="caution">
    <text evidence="1">The sequence shown here is derived from an EMBL/GenBank/DDBJ whole genome shotgun (WGS) entry which is preliminary data.</text>
</comment>
<keyword evidence="2" id="KW-1185">Reference proteome</keyword>
<dbReference type="Proteomes" id="UP001057402">
    <property type="component" value="Chromosome 9"/>
</dbReference>
<name>A0ACB9MNP0_9MYRT</name>
<evidence type="ECO:0000313" key="2">
    <source>
        <dbReference type="Proteomes" id="UP001057402"/>
    </source>
</evidence>
<accession>A0ACB9MNP0</accession>
<evidence type="ECO:0000313" key="1">
    <source>
        <dbReference type="EMBL" id="KAI4325301.1"/>
    </source>
</evidence>
<dbReference type="EMBL" id="CM042888">
    <property type="protein sequence ID" value="KAI4325301.1"/>
    <property type="molecule type" value="Genomic_DNA"/>
</dbReference>
<sequence length="285" mass="31957">MAGIPGTIRECMNDGLRLLNSGKKMSSSGVALYETIIGLGLKRMKLLESSLNPSCGSDHFATYLEWIIESGSCDFSPKAESDGSDPKRLKRCKVDGLKKSQSLKSFSTFEDPEHNSDTSEEGVCIHPGSMRAMCLICAEHLPKNSLVDLGYTCKGLALADHEMNRIRVRDLKNVQCQKKLYLILDLDHTLLNSTTLQGLTQREQYMMAQANSSQDGSSCDLFILPNMHMMTKLRPLESAVLILDDTKDGSEIELSDRDTREVLRNFRKKILRGCRILFSWELLSR</sequence>
<reference evidence="2" key="1">
    <citation type="journal article" date="2023" name="Front. Plant Sci.">
        <title>Chromosomal-level genome assembly of Melastoma candidum provides insights into trichome evolution.</title>
        <authorList>
            <person name="Zhong Y."/>
            <person name="Wu W."/>
            <person name="Sun C."/>
            <person name="Zou P."/>
            <person name="Liu Y."/>
            <person name="Dai S."/>
            <person name="Zhou R."/>
        </authorList>
    </citation>
    <scope>NUCLEOTIDE SEQUENCE [LARGE SCALE GENOMIC DNA]</scope>
</reference>
<proteinExistence type="predicted"/>
<gene>
    <name evidence="1" type="ORF">MLD38_030713</name>
</gene>
<organism evidence="1 2">
    <name type="scientific">Melastoma candidum</name>
    <dbReference type="NCBI Taxonomy" id="119954"/>
    <lineage>
        <taxon>Eukaryota</taxon>
        <taxon>Viridiplantae</taxon>
        <taxon>Streptophyta</taxon>
        <taxon>Embryophyta</taxon>
        <taxon>Tracheophyta</taxon>
        <taxon>Spermatophyta</taxon>
        <taxon>Magnoliopsida</taxon>
        <taxon>eudicotyledons</taxon>
        <taxon>Gunneridae</taxon>
        <taxon>Pentapetalae</taxon>
        <taxon>rosids</taxon>
        <taxon>malvids</taxon>
        <taxon>Myrtales</taxon>
        <taxon>Melastomataceae</taxon>
        <taxon>Melastomatoideae</taxon>
        <taxon>Melastomateae</taxon>
        <taxon>Melastoma</taxon>
    </lineage>
</organism>